<feature type="compositionally biased region" description="Polar residues" evidence="1">
    <location>
        <begin position="38"/>
        <end position="58"/>
    </location>
</feature>
<comment type="caution">
    <text evidence="2">The sequence shown here is derived from an EMBL/GenBank/DDBJ whole genome shotgun (WGS) entry which is preliminary data.</text>
</comment>
<evidence type="ECO:0000256" key="1">
    <source>
        <dbReference type="SAM" id="MobiDB-lite"/>
    </source>
</evidence>
<proteinExistence type="predicted"/>
<organism evidence="2 3">
    <name type="scientific">Helianthus annuus</name>
    <name type="common">Common sunflower</name>
    <dbReference type="NCBI Taxonomy" id="4232"/>
    <lineage>
        <taxon>Eukaryota</taxon>
        <taxon>Viridiplantae</taxon>
        <taxon>Streptophyta</taxon>
        <taxon>Embryophyta</taxon>
        <taxon>Tracheophyta</taxon>
        <taxon>Spermatophyta</taxon>
        <taxon>Magnoliopsida</taxon>
        <taxon>eudicotyledons</taxon>
        <taxon>Gunneridae</taxon>
        <taxon>Pentapetalae</taxon>
        <taxon>asterids</taxon>
        <taxon>campanulids</taxon>
        <taxon>Asterales</taxon>
        <taxon>Asteraceae</taxon>
        <taxon>Asteroideae</taxon>
        <taxon>Heliantheae alliance</taxon>
        <taxon>Heliantheae</taxon>
        <taxon>Helianthus</taxon>
    </lineage>
</organism>
<reference evidence="2" key="1">
    <citation type="journal article" date="2017" name="Nature">
        <title>The sunflower genome provides insights into oil metabolism, flowering and Asterid evolution.</title>
        <authorList>
            <person name="Badouin H."/>
            <person name="Gouzy J."/>
            <person name="Grassa C.J."/>
            <person name="Murat F."/>
            <person name="Staton S.E."/>
            <person name="Cottret L."/>
            <person name="Lelandais-Briere C."/>
            <person name="Owens G.L."/>
            <person name="Carrere S."/>
            <person name="Mayjonade B."/>
            <person name="Legrand L."/>
            <person name="Gill N."/>
            <person name="Kane N.C."/>
            <person name="Bowers J.E."/>
            <person name="Hubner S."/>
            <person name="Bellec A."/>
            <person name="Berard A."/>
            <person name="Berges H."/>
            <person name="Blanchet N."/>
            <person name="Boniface M.C."/>
            <person name="Brunel D."/>
            <person name="Catrice O."/>
            <person name="Chaidir N."/>
            <person name="Claudel C."/>
            <person name="Donnadieu C."/>
            <person name="Faraut T."/>
            <person name="Fievet G."/>
            <person name="Helmstetter N."/>
            <person name="King M."/>
            <person name="Knapp S.J."/>
            <person name="Lai Z."/>
            <person name="Le Paslier M.C."/>
            <person name="Lippi Y."/>
            <person name="Lorenzon L."/>
            <person name="Mandel J.R."/>
            <person name="Marage G."/>
            <person name="Marchand G."/>
            <person name="Marquand E."/>
            <person name="Bret-Mestries E."/>
            <person name="Morien E."/>
            <person name="Nambeesan S."/>
            <person name="Nguyen T."/>
            <person name="Pegot-Espagnet P."/>
            <person name="Pouilly N."/>
            <person name="Raftis F."/>
            <person name="Sallet E."/>
            <person name="Schiex T."/>
            <person name="Thomas J."/>
            <person name="Vandecasteele C."/>
            <person name="Vares D."/>
            <person name="Vear F."/>
            <person name="Vautrin S."/>
            <person name="Crespi M."/>
            <person name="Mangin B."/>
            <person name="Burke J.M."/>
            <person name="Salse J."/>
            <person name="Munos S."/>
            <person name="Vincourt P."/>
            <person name="Rieseberg L.H."/>
            <person name="Langlade N.B."/>
        </authorList>
    </citation>
    <scope>NUCLEOTIDE SEQUENCE</scope>
    <source>
        <tissue evidence="2">Leaves</tissue>
    </source>
</reference>
<gene>
    <name evidence="2" type="ORF">HanXRQr2_Chr10g0441101</name>
</gene>
<protein>
    <submittedName>
        <fullName evidence="2">Uncharacterized protein</fullName>
    </submittedName>
</protein>
<feature type="region of interest" description="Disordered" evidence="1">
    <location>
        <begin position="35"/>
        <end position="58"/>
    </location>
</feature>
<evidence type="ECO:0000313" key="2">
    <source>
        <dbReference type="EMBL" id="KAF5786453.1"/>
    </source>
</evidence>
<dbReference type="AlphaFoldDB" id="A0A9K3HX24"/>
<sequence>MLIIKVVNHFPPCKLVIINYLNFINLPPSHPSLDPNRTPISCTKSAPTKPHQFTIQTP</sequence>
<reference evidence="2" key="2">
    <citation type="submission" date="2020-06" db="EMBL/GenBank/DDBJ databases">
        <title>Helianthus annuus Genome sequencing and assembly Release 2.</title>
        <authorList>
            <person name="Gouzy J."/>
            <person name="Langlade N."/>
            <person name="Munos S."/>
        </authorList>
    </citation>
    <scope>NUCLEOTIDE SEQUENCE</scope>
    <source>
        <tissue evidence="2">Leaves</tissue>
    </source>
</reference>
<name>A0A9K3HX24_HELAN</name>
<dbReference type="Gramene" id="mRNA:HanXRQr2_Chr10g0441101">
    <property type="protein sequence ID" value="CDS:HanXRQr2_Chr10g0441101.1"/>
    <property type="gene ID" value="HanXRQr2_Chr10g0441101"/>
</dbReference>
<keyword evidence="3" id="KW-1185">Reference proteome</keyword>
<accession>A0A9K3HX24</accession>
<dbReference type="EMBL" id="MNCJ02000325">
    <property type="protein sequence ID" value="KAF5786453.1"/>
    <property type="molecule type" value="Genomic_DNA"/>
</dbReference>
<evidence type="ECO:0000313" key="3">
    <source>
        <dbReference type="Proteomes" id="UP000215914"/>
    </source>
</evidence>
<dbReference type="Proteomes" id="UP000215914">
    <property type="component" value="Unassembled WGS sequence"/>
</dbReference>